<keyword evidence="2" id="KW-1185">Reference proteome</keyword>
<evidence type="ECO:0000313" key="1">
    <source>
        <dbReference type="EMBL" id="KAK8745715.1"/>
    </source>
</evidence>
<sequence>NRCSYLCLLSPSSPSGYTCACPFGVMVLASDLHTCLDLKNVTRPVIVSDNQMYWFSPHKIGQNNLELWRNNLILHKIGDLDYDPAQDAVVVSDVLDNTI</sequence>
<reference evidence="1 2" key="1">
    <citation type="journal article" date="2024" name="BMC Genomics">
        <title>Genome assembly of redclaw crayfish (Cherax quadricarinatus) provides insights into its immune adaptation and hypoxia tolerance.</title>
        <authorList>
            <person name="Liu Z."/>
            <person name="Zheng J."/>
            <person name="Li H."/>
            <person name="Fang K."/>
            <person name="Wang S."/>
            <person name="He J."/>
            <person name="Zhou D."/>
            <person name="Weng S."/>
            <person name="Chi M."/>
            <person name="Gu Z."/>
            <person name="He J."/>
            <person name="Li F."/>
            <person name="Wang M."/>
        </authorList>
    </citation>
    <scope>NUCLEOTIDE SEQUENCE [LARGE SCALE GENOMIC DNA]</scope>
    <source>
        <strain evidence="1">ZL_2023a</strain>
    </source>
</reference>
<organism evidence="1 2">
    <name type="scientific">Cherax quadricarinatus</name>
    <name type="common">Australian red claw crayfish</name>
    <dbReference type="NCBI Taxonomy" id="27406"/>
    <lineage>
        <taxon>Eukaryota</taxon>
        <taxon>Metazoa</taxon>
        <taxon>Ecdysozoa</taxon>
        <taxon>Arthropoda</taxon>
        <taxon>Crustacea</taxon>
        <taxon>Multicrustacea</taxon>
        <taxon>Malacostraca</taxon>
        <taxon>Eumalacostraca</taxon>
        <taxon>Eucarida</taxon>
        <taxon>Decapoda</taxon>
        <taxon>Pleocyemata</taxon>
        <taxon>Astacidea</taxon>
        <taxon>Parastacoidea</taxon>
        <taxon>Parastacidae</taxon>
        <taxon>Cherax</taxon>
    </lineage>
</organism>
<dbReference type="Gene3D" id="2.10.25.10">
    <property type="entry name" value="Laminin"/>
    <property type="match status" value="1"/>
</dbReference>
<name>A0AAW0XRW7_CHEQU</name>
<protein>
    <submittedName>
        <fullName evidence="1">Uncharacterized protein</fullName>
    </submittedName>
</protein>
<dbReference type="AlphaFoldDB" id="A0AAW0XRW7"/>
<dbReference type="EMBL" id="JARKIK010000019">
    <property type="protein sequence ID" value="KAK8745715.1"/>
    <property type="molecule type" value="Genomic_DNA"/>
</dbReference>
<feature type="non-terminal residue" evidence="1">
    <location>
        <position position="99"/>
    </location>
</feature>
<accession>A0AAW0XRW7</accession>
<evidence type="ECO:0000313" key="2">
    <source>
        <dbReference type="Proteomes" id="UP001445076"/>
    </source>
</evidence>
<gene>
    <name evidence="1" type="ORF">OTU49_000338</name>
</gene>
<proteinExistence type="predicted"/>
<dbReference type="Proteomes" id="UP001445076">
    <property type="component" value="Unassembled WGS sequence"/>
</dbReference>
<comment type="caution">
    <text evidence="1">The sequence shown here is derived from an EMBL/GenBank/DDBJ whole genome shotgun (WGS) entry which is preliminary data.</text>
</comment>
<feature type="non-terminal residue" evidence="1">
    <location>
        <position position="1"/>
    </location>
</feature>